<protein>
    <submittedName>
        <fullName evidence="1">Uncharacterized protein</fullName>
    </submittedName>
</protein>
<evidence type="ECO:0000313" key="1">
    <source>
        <dbReference type="EMBL" id="MPM21501.1"/>
    </source>
</evidence>
<accession>A0A644Y0R9</accession>
<sequence>MLGGPPQQATPARTHIQKTLAGLQVQLAADVVELGLLRLRQTERWIAVIRT</sequence>
<gene>
    <name evidence="1" type="ORF">SDC9_67945</name>
</gene>
<organism evidence="1">
    <name type="scientific">bioreactor metagenome</name>
    <dbReference type="NCBI Taxonomy" id="1076179"/>
    <lineage>
        <taxon>unclassified sequences</taxon>
        <taxon>metagenomes</taxon>
        <taxon>ecological metagenomes</taxon>
    </lineage>
</organism>
<dbReference type="AlphaFoldDB" id="A0A644Y0R9"/>
<name>A0A644Y0R9_9ZZZZ</name>
<reference evidence="1" key="1">
    <citation type="submission" date="2019-08" db="EMBL/GenBank/DDBJ databases">
        <authorList>
            <person name="Kucharzyk K."/>
            <person name="Murdoch R.W."/>
            <person name="Higgins S."/>
            <person name="Loffler F."/>
        </authorList>
    </citation>
    <scope>NUCLEOTIDE SEQUENCE</scope>
</reference>
<comment type="caution">
    <text evidence="1">The sequence shown here is derived from an EMBL/GenBank/DDBJ whole genome shotgun (WGS) entry which is preliminary data.</text>
</comment>
<proteinExistence type="predicted"/>
<dbReference type="EMBL" id="VSSQ01003603">
    <property type="protein sequence ID" value="MPM21501.1"/>
    <property type="molecule type" value="Genomic_DNA"/>
</dbReference>